<dbReference type="Proteomes" id="UP001054857">
    <property type="component" value="Unassembled WGS sequence"/>
</dbReference>
<feature type="chain" id="PRO_5042082744" evidence="2">
    <location>
        <begin position="22"/>
        <end position="538"/>
    </location>
</feature>
<evidence type="ECO:0000313" key="3">
    <source>
        <dbReference type="EMBL" id="GFR49481.1"/>
    </source>
</evidence>
<accession>A0AAD3DWS4</accession>
<keyword evidence="1" id="KW-1133">Transmembrane helix</keyword>
<feature type="transmembrane region" description="Helical" evidence="1">
    <location>
        <begin position="517"/>
        <end position="537"/>
    </location>
</feature>
<proteinExistence type="predicted"/>
<evidence type="ECO:0000256" key="1">
    <source>
        <dbReference type="SAM" id="Phobius"/>
    </source>
</evidence>
<comment type="caution">
    <text evidence="3">The sequence shown here is derived from an EMBL/GenBank/DDBJ whole genome shotgun (WGS) entry which is preliminary data.</text>
</comment>
<reference evidence="3 4" key="1">
    <citation type="journal article" date="2021" name="Sci. Rep.">
        <title>Genome sequencing of the multicellular alga Astrephomene provides insights into convergent evolution of germ-soma differentiation.</title>
        <authorList>
            <person name="Yamashita S."/>
            <person name="Yamamoto K."/>
            <person name="Matsuzaki R."/>
            <person name="Suzuki S."/>
            <person name="Yamaguchi H."/>
            <person name="Hirooka S."/>
            <person name="Minakuchi Y."/>
            <person name="Miyagishima S."/>
            <person name="Kawachi M."/>
            <person name="Toyoda A."/>
            <person name="Nozaki H."/>
        </authorList>
    </citation>
    <scope>NUCLEOTIDE SEQUENCE [LARGE SCALE GENOMIC DNA]</scope>
    <source>
        <strain evidence="3 4">NIES-4017</strain>
    </source>
</reference>
<keyword evidence="4" id="KW-1185">Reference proteome</keyword>
<dbReference type="PANTHER" id="PTHR38360:SF1">
    <property type="entry name" value="F12P19.7"/>
    <property type="match status" value="1"/>
</dbReference>
<evidence type="ECO:0000313" key="4">
    <source>
        <dbReference type="Proteomes" id="UP001054857"/>
    </source>
</evidence>
<gene>
    <name evidence="3" type="ORF">Agub_g11420</name>
</gene>
<keyword evidence="1" id="KW-0472">Membrane</keyword>
<dbReference type="PANTHER" id="PTHR38360">
    <property type="entry name" value="OS03G0120000 PROTEIN"/>
    <property type="match status" value="1"/>
</dbReference>
<protein>
    <submittedName>
        <fullName evidence="3">Uncharacterized protein</fullName>
    </submittedName>
</protein>
<keyword evidence="1" id="KW-0812">Transmembrane</keyword>
<dbReference type="EMBL" id="BMAR01000030">
    <property type="protein sequence ID" value="GFR49481.1"/>
    <property type="molecule type" value="Genomic_DNA"/>
</dbReference>
<organism evidence="3 4">
    <name type="scientific">Astrephomene gubernaculifera</name>
    <dbReference type="NCBI Taxonomy" id="47775"/>
    <lineage>
        <taxon>Eukaryota</taxon>
        <taxon>Viridiplantae</taxon>
        <taxon>Chlorophyta</taxon>
        <taxon>core chlorophytes</taxon>
        <taxon>Chlorophyceae</taxon>
        <taxon>CS clade</taxon>
        <taxon>Chlamydomonadales</taxon>
        <taxon>Astrephomenaceae</taxon>
        <taxon>Astrephomene</taxon>
    </lineage>
</organism>
<keyword evidence="2" id="KW-0732">Signal</keyword>
<name>A0AAD3DWS4_9CHLO</name>
<dbReference type="AlphaFoldDB" id="A0AAD3DWS4"/>
<sequence length="538" mass="56594">MAGRGFLLFFACVASIVLASAAPVRNDADCVSSQLLQVSGLNVYPTTHQIQSTKVTSVQDKTTIQVAQNFEVTYYSTFKVLTNLYTYANESYVLYQCGTTPPDVTQYGLPASTKMFAVPLRSVSVTDTSVLTFMKLLGVESRVSYVTPYAVDPCMQQLASSACNHTDSAATSATVDARLGGFSVNSKDPLAITFTATADPGPLNRAEYIKYLAVLFNRESVANAQFNSLVAAYDNIRQQAASYKSKTNATSPLVAWLYYSPAYPSYGLPEQVDLQFAAYRKQYTEDAGGRLHNPAQLAAAYGDGANVTLAAGGTQLRFTNLSSSLAVLQRILKDVDVVIDESYSANPAGYTLSDFLARYGLTNAPTTELRFLANQRLLRLDGSASPGGFTAWYEEAVARPDEVLRDLVSALLPGALLAAGDSSAPRLVRSVFASNPGRVVTATAGECGLTAGQQCGAAAAITPICPAVYIACNGSLVAATAEQPCAPASCPVPVVSTPSPSPVGSSAAAARPLSAPLLLLAALLCAMMVVMGGANWAL</sequence>
<evidence type="ECO:0000256" key="2">
    <source>
        <dbReference type="SAM" id="SignalP"/>
    </source>
</evidence>
<feature type="signal peptide" evidence="2">
    <location>
        <begin position="1"/>
        <end position="21"/>
    </location>
</feature>